<keyword evidence="3" id="KW-1185">Reference proteome</keyword>
<dbReference type="Proteomes" id="UP000606494">
    <property type="component" value="Unassembled WGS sequence"/>
</dbReference>
<name>A0ABR7Y6S3_9SPHI</name>
<gene>
    <name evidence="2" type="ORF">H8B17_15435</name>
</gene>
<feature type="compositionally biased region" description="Polar residues" evidence="1">
    <location>
        <begin position="67"/>
        <end position="76"/>
    </location>
</feature>
<feature type="region of interest" description="Disordered" evidence="1">
    <location>
        <begin position="67"/>
        <end position="87"/>
    </location>
</feature>
<sequence length="87" mass="9484">MKITNNTPKIFFVFLVLPLLSGSYPIPQSSNTETNAMESCAITCAGKSTISRAALIMQVAAPRIENEQGTDTTRLIRSNRDKVPGKK</sequence>
<evidence type="ECO:0000313" key="2">
    <source>
        <dbReference type="EMBL" id="MBD1426974.1"/>
    </source>
</evidence>
<comment type="caution">
    <text evidence="2">The sequence shown here is derived from an EMBL/GenBank/DDBJ whole genome shotgun (WGS) entry which is preliminary data.</text>
</comment>
<dbReference type="RefSeq" id="WP_190310117.1">
    <property type="nucleotide sequence ID" value="NZ_JACNYK010000004.1"/>
</dbReference>
<organism evidence="2 3">
    <name type="scientific">Sphingobacterium arenae</name>
    <dbReference type="NCBI Taxonomy" id="1280598"/>
    <lineage>
        <taxon>Bacteria</taxon>
        <taxon>Pseudomonadati</taxon>
        <taxon>Bacteroidota</taxon>
        <taxon>Sphingobacteriia</taxon>
        <taxon>Sphingobacteriales</taxon>
        <taxon>Sphingobacteriaceae</taxon>
        <taxon>Sphingobacterium</taxon>
    </lineage>
</organism>
<evidence type="ECO:0000256" key="1">
    <source>
        <dbReference type="SAM" id="MobiDB-lite"/>
    </source>
</evidence>
<evidence type="ECO:0000313" key="3">
    <source>
        <dbReference type="Proteomes" id="UP000606494"/>
    </source>
</evidence>
<protein>
    <recommendedName>
        <fullName evidence="4">Secreted protein</fullName>
    </recommendedName>
</protein>
<accession>A0ABR7Y6S3</accession>
<feature type="compositionally biased region" description="Basic and acidic residues" evidence="1">
    <location>
        <begin position="78"/>
        <end position="87"/>
    </location>
</feature>
<proteinExistence type="predicted"/>
<evidence type="ECO:0008006" key="4">
    <source>
        <dbReference type="Google" id="ProtNLM"/>
    </source>
</evidence>
<dbReference type="EMBL" id="JACNYK010000004">
    <property type="protein sequence ID" value="MBD1426974.1"/>
    <property type="molecule type" value="Genomic_DNA"/>
</dbReference>
<reference evidence="2 3" key="1">
    <citation type="submission" date="2020-08" db="EMBL/GenBank/DDBJ databases">
        <title>Sphingobacterium sp. DN00404 isolated from aquaculture water.</title>
        <authorList>
            <person name="Zhang M."/>
        </authorList>
    </citation>
    <scope>NUCLEOTIDE SEQUENCE [LARGE SCALE GENOMIC DNA]</scope>
    <source>
        <strain evidence="2 3">KCTC 32294</strain>
    </source>
</reference>